<comment type="caution">
    <text evidence="6">The sequence shown here is derived from an EMBL/GenBank/DDBJ whole genome shotgun (WGS) entry which is preliminary data.</text>
</comment>
<dbReference type="InterPro" id="IPR000847">
    <property type="entry name" value="LysR_HTH_N"/>
</dbReference>
<dbReference type="PROSITE" id="PS50931">
    <property type="entry name" value="HTH_LYSR"/>
    <property type="match status" value="1"/>
</dbReference>
<feature type="domain" description="HTH lysR-type" evidence="5">
    <location>
        <begin position="4"/>
        <end position="61"/>
    </location>
</feature>
<dbReference type="Pfam" id="PF03466">
    <property type="entry name" value="LysR_substrate"/>
    <property type="match status" value="1"/>
</dbReference>
<keyword evidence="3" id="KW-0238">DNA-binding</keyword>
<keyword evidence="4" id="KW-0804">Transcription</keyword>
<dbReference type="InterPro" id="IPR005119">
    <property type="entry name" value="LysR_subst-bd"/>
</dbReference>
<reference evidence="6 7" key="1">
    <citation type="submission" date="2024-04" db="EMBL/GenBank/DDBJ databases">
        <title>Draft genome sequence of Sessilibacter corallicola NBRC 116591.</title>
        <authorList>
            <person name="Miyakawa T."/>
            <person name="Kusuya Y."/>
            <person name="Miura T."/>
        </authorList>
    </citation>
    <scope>NUCLEOTIDE SEQUENCE [LARGE SCALE GENOMIC DNA]</scope>
    <source>
        <strain evidence="6 7">KU-00831-HH</strain>
    </source>
</reference>
<dbReference type="PANTHER" id="PTHR30537">
    <property type="entry name" value="HTH-TYPE TRANSCRIPTIONAL REGULATOR"/>
    <property type="match status" value="1"/>
</dbReference>
<dbReference type="EMBL" id="BAABWN010000005">
    <property type="protein sequence ID" value="GAA6167971.1"/>
    <property type="molecule type" value="Genomic_DNA"/>
</dbReference>
<dbReference type="SUPFAM" id="SSF46785">
    <property type="entry name" value="Winged helix' DNA-binding domain"/>
    <property type="match status" value="1"/>
</dbReference>
<dbReference type="Gene3D" id="3.40.190.290">
    <property type="match status" value="1"/>
</dbReference>
<dbReference type="Pfam" id="PF00126">
    <property type="entry name" value="HTH_1"/>
    <property type="match status" value="1"/>
</dbReference>
<proteinExistence type="inferred from homology"/>
<evidence type="ECO:0000256" key="4">
    <source>
        <dbReference type="ARBA" id="ARBA00023163"/>
    </source>
</evidence>
<evidence type="ECO:0000256" key="2">
    <source>
        <dbReference type="ARBA" id="ARBA00023015"/>
    </source>
</evidence>
<accession>A0ABQ0A8M8</accession>
<dbReference type="CDD" id="cd08422">
    <property type="entry name" value="PBP2_CrgA_like"/>
    <property type="match status" value="1"/>
</dbReference>
<dbReference type="InterPro" id="IPR058163">
    <property type="entry name" value="LysR-type_TF_proteobact-type"/>
</dbReference>
<protein>
    <submittedName>
        <fullName evidence="6">LysR family transcriptional regulator</fullName>
    </submittedName>
</protein>
<sequence>MNDISWRGIRAFIYVSEYRGFTAAAEASGFSKASLSQQVTNLEKTLGVQLLHRTTRQLRLTEVGEGYYRRCKQAFVMIDTASEWASRKTSELKGVIRVNSVGGVIGEELVAPLIMSFQQQHPGIEVNLEFSSIRVDLIEDHYDLVIRMGNMPDSGLVARTLRSVITRYVASPTFVEQHNKIIKPEDLAELPLIYGSINHWAMKRGKERRIIQVDRGMKVVSGRVMRRAALAGLGVTRLADVYCQSDIDKGRLVEILPDWSEQTPIAMVSPPVKHQLKRVRELMNWISGHFEENYLQLLCPGSSN</sequence>
<keyword evidence="2" id="KW-0805">Transcription regulation</keyword>
<dbReference type="InterPro" id="IPR036388">
    <property type="entry name" value="WH-like_DNA-bd_sf"/>
</dbReference>
<dbReference type="RefSeq" id="WP_353302628.1">
    <property type="nucleotide sequence ID" value="NZ_BAABWN010000005.1"/>
</dbReference>
<comment type="similarity">
    <text evidence="1">Belongs to the LysR transcriptional regulatory family.</text>
</comment>
<evidence type="ECO:0000256" key="1">
    <source>
        <dbReference type="ARBA" id="ARBA00009437"/>
    </source>
</evidence>
<dbReference type="Proteomes" id="UP001465153">
    <property type="component" value="Unassembled WGS sequence"/>
</dbReference>
<dbReference type="Gene3D" id="1.10.10.10">
    <property type="entry name" value="Winged helix-like DNA-binding domain superfamily/Winged helix DNA-binding domain"/>
    <property type="match status" value="1"/>
</dbReference>
<evidence type="ECO:0000256" key="3">
    <source>
        <dbReference type="ARBA" id="ARBA00023125"/>
    </source>
</evidence>
<evidence type="ECO:0000313" key="7">
    <source>
        <dbReference type="Proteomes" id="UP001465153"/>
    </source>
</evidence>
<name>A0ABQ0A8M8_9GAMM</name>
<dbReference type="PANTHER" id="PTHR30537:SF5">
    <property type="entry name" value="HTH-TYPE TRANSCRIPTIONAL ACTIVATOR TTDR-RELATED"/>
    <property type="match status" value="1"/>
</dbReference>
<evidence type="ECO:0000259" key="5">
    <source>
        <dbReference type="PROSITE" id="PS50931"/>
    </source>
</evidence>
<dbReference type="InterPro" id="IPR036390">
    <property type="entry name" value="WH_DNA-bd_sf"/>
</dbReference>
<keyword evidence="7" id="KW-1185">Reference proteome</keyword>
<organism evidence="6 7">
    <name type="scientific">Sessilibacter corallicola</name>
    <dbReference type="NCBI Taxonomy" id="2904075"/>
    <lineage>
        <taxon>Bacteria</taxon>
        <taxon>Pseudomonadati</taxon>
        <taxon>Pseudomonadota</taxon>
        <taxon>Gammaproteobacteria</taxon>
        <taxon>Cellvibrionales</taxon>
        <taxon>Cellvibrionaceae</taxon>
        <taxon>Sessilibacter</taxon>
    </lineage>
</organism>
<evidence type="ECO:0000313" key="6">
    <source>
        <dbReference type="EMBL" id="GAA6167971.1"/>
    </source>
</evidence>
<gene>
    <name evidence="6" type="ORF">NBRC116591_17820</name>
</gene>
<dbReference type="SUPFAM" id="SSF53850">
    <property type="entry name" value="Periplasmic binding protein-like II"/>
    <property type="match status" value="1"/>
</dbReference>